<evidence type="ECO:0000313" key="2">
    <source>
        <dbReference type="EMBL" id="CBH97469.1"/>
    </source>
</evidence>
<dbReference type="EMBL" id="CABM01000043">
    <property type="protein sequence ID" value="CBH97469.1"/>
    <property type="molecule type" value="Genomic_DNA"/>
</dbReference>
<evidence type="ECO:0000256" key="1">
    <source>
        <dbReference type="SAM" id="MobiDB-lite"/>
    </source>
</evidence>
<proteinExistence type="predicted"/>
<organism evidence="2">
    <name type="scientific">mine drainage metagenome</name>
    <dbReference type="NCBI Taxonomy" id="410659"/>
    <lineage>
        <taxon>unclassified sequences</taxon>
        <taxon>metagenomes</taxon>
        <taxon>ecological metagenomes</taxon>
    </lineage>
</organism>
<accession>E6PRB4</accession>
<comment type="caution">
    <text evidence="2">The sequence shown here is derived from an EMBL/GenBank/DDBJ whole genome shotgun (WGS) entry which is preliminary data.</text>
</comment>
<feature type="region of interest" description="Disordered" evidence="1">
    <location>
        <begin position="1"/>
        <end position="20"/>
    </location>
</feature>
<dbReference type="AlphaFoldDB" id="E6PRB4"/>
<reference evidence="2" key="1">
    <citation type="submission" date="2009-10" db="EMBL/GenBank/DDBJ databases">
        <title>Diversity of trophic interactions inside an arsenic-rich microbial ecosystem.</title>
        <authorList>
            <person name="Bertin P.N."/>
            <person name="Heinrich-Salmeron A."/>
            <person name="Pelletier E."/>
            <person name="Goulhen-Chollet F."/>
            <person name="Arsene-Ploetze F."/>
            <person name="Gallien S."/>
            <person name="Calteau A."/>
            <person name="Vallenet D."/>
            <person name="Casiot C."/>
            <person name="Chane-Woon-Ming B."/>
            <person name="Giloteaux L."/>
            <person name="Barakat M."/>
            <person name="Bonnefoy V."/>
            <person name="Bruneel O."/>
            <person name="Chandler M."/>
            <person name="Cleiss J."/>
            <person name="Duran R."/>
            <person name="Elbaz-Poulichet F."/>
            <person name="Fonknechten N."/>
            <person name="Lauga B."/>
            <person name="Mornico D."/>
            <person name="Ortet P."/>
            <person name="Schaeffer C."/>
            <person name="Siguier P."/>
            <person name="Alexander Thil Smith A."/>
            <person name="Van Dorsselaer A."/>
            <person name="Weissenbach J."/>
            <person name="Medigue C."/>
            <person name="Le Paslier D."/>
        </authorList>
    </citation>
    <scope>NUCLEOTIDE SEQUENCE</scope>
</reference>
<feature type="compositionally biased region" description="Polar residues" evidence="1">
    <location>
        <begin position="1"/>
        <end position="13"/>
    </location>
</feature>
<gene>
    <name evidence="2" type="ORF">CARN2_2941</name>
</gene>
<name>E6PRB4_9ZZZZ</name>
<sequence length="65" mass="6499">MLGMHSTASTFTSKPGRPRSGYVNAVVTMAQAGQAMALAAGRFVLGISLRMPGLTLGAACCAALG</sequence>
<protein>
    <submittedName>
        <fullName evidence="2">Uncharacterized protein</fullName>
    </submittedName>
</protein>